<gene>
    <name evidence="1" type="primary">meh</name>
    <name evidence="1" type="ORF">DBV05_g5553</name>
</gene>
<keyword evidence="2" id="KW-1185">Reference proteome</keyword>
<dbReference type="InterPro" id="IPR029069">
    <property type="entry name" value="HotDog_dom_sf"/>
</dbReference>
<dbReference type="GO" id="GO:0019171">
    <property type="term" value="F:(3R)-hydroxyacyl-[acyl-carrier-protein] dehydratase activity"/>
    <property type="evidence" value="ECO:0007669"/>
    <property type="project" value="TreeGrafter"/>
</dbReference>
<dbReference type="EMBL" id="VCHE01000029">
    <property type="protein sequence ID" value="KAB2575804.1"/>
    <property type="molecule type" value="Genomic_DNA"/>
</dbReference>
<reference evidence="1 2" key="1">
    <citation type="journal article" date="2019" name="Sci. Rep.">
        <title>A multi-omics analysis of the grapevine pathogen Lasiodiplodia theobromae reveals that temperature affects the expression of virulence- and pathogenicity-related genes.</title>
        <authorList>
            <person name="Felix C."/>
            <person name="Meneses R."/>
            <person name="Goncalves M.F.M."/>
            <person name="Tilleman L."/>
            <person name="Duarte A.S."/>
            <person name="Jorrin-Novo J.V."/>
            <person name="Van de Peer Y."/>
            <person name="Deforce D."/>
            <person name="Van Nieuwerburgh F."/>
            <person name="Esteves A.C."/>
            <person name="Alves A."/>
        </authorList>
    </citation>
    <scope>NUCLEOTIDE SEQUENCE [LARGE SCALE GENOMIC DNA]</scope>
    <source>
        <strain evidence="1 2">LA-SOL3</strain>
    </source>
</reference>
<organism evidence="1 2">
    <name type="scientific">Lasiodiplodia theobromae</name>
    <dbReference type="NCBI Taxonomy" id="45133"/>
    <lineage>
        <taxon>Eukaryota</taxon>
        <taxon>Fungi</taxon>
        <taxon>Dikarya</taxon>
        <taxon>Ascomycota</taxon>
        <taxon>Pezizomycotina</taxon>
        <taxon>Dothideomycetes</taxon>
        <taxon>Dothideomycetes incertae sedis</taxon>
        <taxon>Botryosphaeriales</taxon>
        <taxon>Botryosphaeriaceae</taxon>
        <taxon>Lasiodiplodia</taxon>
    </lineage>
</organism>
<accession>A0A5N5DFS8</accession>
<protein>
    <submittedName>
        <fullName evidence="1">Mesaconyl-C(4)-CoA hydratase</fullName>
    </submittedName>
</protein>
<dbReference type="GO" id="GO:0005739">
    <property type="term" value="C:mitochondrion"/>
    <property type="evidence" value="ECO:0007669"/>
    <property type="project" value="TreeGrafter"/>
</dbReference>
<dbReference type="PANTHER" id="PTHR28152">
    <property type="entry name" value="HYDROXYACYL-THIOESTER DEHYDRATASE TYPE 2, MITOCHONDRIAL"/>
    <property type="match status" value="1"/>
</dbReference>
<dbReference type="PANTHER" id="PTHR28152:SF1">
    <property type="entry name" value="HYDROXYACYL-THIOESTER DEHYDRATASE TYPE 2, MITOCHONDRIAL"/>
    <property type="match status" value="1"/>
</dbReference>
<dbReference type="OrthoDB" id="3257538at2759"/>
<evidence type="ECO:0000313" key="1">
    <source>
        <dbReference type="EMBL" id="KAB2575804.1"/>
    </source>
</evidence>
<comment type="caution">
    <text evidence="1">The sequence shown here is derived from an EMBL/GenBank/DDBJ whole genome shotgun (WGS) entry which is preliminary data.</text>
</comment>
<dbReference type="InterPro" id="IPR052741">
    <property type="entry name" value="Mitochondrial_HTD2"/>
</dbReference>
<name>A0A5N5DFS8_9PEZI</name>
<dbReference type="SUPFAM" id="SSF54637">
    <property type="entry name" value="Thioesterase/thiol ester dehydrase-isomerase"/>
    <property type="match status" value="1"/>
</dbReference>
<dbReference type="Gene3D" id="3.10.129.10">
    <property type="entry name" value="Hotdog Thioesterase"/>
    <property type="match status" value="1"/>
</dbReference>
<evidence type="ECO:0000313" key="2">
    <source>
        <dbReference type="Proteomes" id="UP000325902"/>
    </source>
</evidence>
<sequence>MSTAKLLPRRPAAAAAAAASSARLFSSSSYRLSSTYAHLSHELPARRLPPIYSDLAPGNSHTLGISLSSFLPASWTTSSATTALPANALGAPALPRASPTLELPPAHHLVYFNPVIPADKLLPDGTDPLQSPGAPFVRRMWAGGYVRFAGGEGEKKEGPVVLDGQRWVCVEGIRDVAVKGKEGEEKVFVGIERRIGRALEGEGGEHGGAEEEERVRRRLWTEREEDWGEASLVERRNIVFMRERTPEEAKVEVKKARGKMLFPQNPPDFTQTLMPTPSLLFRYSALTFNAHAIHLDPHYCRTVEGHRNLLFHGPLSFSLLATLLQNNLPAGRRIAQLEYRNLAPLYCDEPVKLCGRKADSTNGKANKGDKYEVWAETPEGGLAVKGTAYTIAA</sequence>
<dbReference type="Proteomes" id="UP000325902">
    <property type="component" value="Unassembled WGS sequence"/>
</dbReference>
<dbReference type="AlphaFoldDB" id="A0A5N5DFS8"/>
<proteinExistence type="predicted"/>